<dbReference type="Proteomes" id="UP000285844">
    <property type="component" value="Unassembled WGS sequence"/>
</dbReference>
<feature type="domain" description="Methyltransferase type 11" evidence="4">
    <location>
        <begin position="42"/>
        <end position="134"/>
    </location>
</feature>
<dbReference type="CDD" id="cd02440">
    <property type="entry name" value="AdoMet_MTases"/>
    <property type="match status" value="1"/>
</dbReference>
<evidence type="ECO:0000259" key="4">
    <source>
        <dbReference type="Pfam" id="PF08241"/>
    </source>
</evidence>
<reference evidence="5 6" key="1">
    <citation type="submission" date="2018-08" db="EMBL/GenBank/DDBJ databases">
        <title>A genome reference for cultivated species of the human gut microbiota.</title>
        <authorList>
            <person name="Zou Y."/>
            <person name="Xue W."/>
            <person name="Luo G."/>
        </authorList>
    </citation>
    <scope>NUCLEOTIDE SEQUENCE [LARGE SCALE GENOMIC DNA]</scope>
    <source>
        <strain evidence="5 6">AM37-3BH</strain>
    </source>
</reference>
<organism evidence="5 6">
    <name type="scientific">Lachnospira eligens</name>
    <dbReference type="NCBI Taxonomy" id="39485"/>
    <lineage>
        <taxon>Bacteria</taxon>
        <taxon>Bacillati</taxon>
        <taxon>Bacillota</taxon>
        <taxon>Clostridia</taxon>
        <taxon>Lachnospirales</taxon>
        <taxon>Lachnospiraceae</taxon>
        <taxon>Lachnospira</taxon>
    </lineage>
</organism>
<comment type="caution">
    <text evidence="5">The sequence shown here is derived from an EMBL/GenBank/DDBJ whole genome shotgun (WGS) entry which is preliminary data.</text>
</comment>
<protein>
    <submittedName>
        <fullName evidence="5">Class I SAM-dependent methyltransferase</fullName>
    </submittedName>
</protein>
<sequence>MNENIFNGIADIYDKYRPSYPHALFTYLCSEAGMNASTVVADIGSGTGILSKELLDICNLVYAVEPNNDMRKIAELNLSYRDNFVSINATAEATTLQEHCVNYITAAQSFHWFNRIAFKIECQRILKDKGQVILIWNCRDEKSERVQAIDLISKKFCPDFSGSSRGMRGAISADDYKNFFTGNYITKSFSNPLIFNLENFLGLHQSASYCPTRSEENYSKYMDSLTNFFESHCRNGLLTLENNTHCYIGYV</sequence>
<dbReference type="SUPFAM" id="SSF53335">
    <property type="entry name" value="S-adenosyl-L-methionine-dependent methyltransferases"/>
    <property type="match status" value="1"/>
</dbReference>
<dbReference type="RefSeq" id="WP_118008907.1">
    <property type="nucleotide sequence ID" value="NZ_QSBA01000003.1"/>
</dbReference>
<dbReference type="PANTHER" id="PTHR44942:SF4">
    <property type="entry name" value="METHYLTRANSFERASE TYPE 11 DOMAIN-CONTAINING PROTEIN"/>
    <property type="match status" value="1"/>
</dbReference>
<dbReference type="Pfam" id="PF08241">
    <property type="entry name" value="Methyltransf_11"/>
    <property type="match status" value="1"/>
</dbReference>
<dbReference type="EMBL" id="QSHM01000007">
    <property type="protein sequence ID" value="RHC13127.1"/>
    <property type="molecule type" value="Genomic_DNA"/>
</dbReference>
<keyword evidence="3 5" id="KW-0808">Transferase</keyword>
<dbReference type="InterPro" id="IPR013216">
    <property type="entry name" value="Methyltransf_11"/>
</dbReference>
<proteinExistence type="inferred from homology"/>
<dbReference type="Gene3D" id="3.40.50.150">
    <property type="entry name" value="Vaccinia Virus protein VP39"/>
    <property type="match status" value="1"/>
</dbReference>
<evidence type="ECO:0000313" key="6">
    <source>
        <dbReference type="Proteomes" id="UP000285844"/>
    </source>
</evidence>
<name>A0A413YVQ5_9FIRM</name>
<evidence type="ECO:0000313" key="5">
    <source>
        <dbReference type="EMBL" id="RHC13127.1"/>
    </source>
</evidence>
<comment type="similarity">
    <text evidence="1">Belongs to the methyltransferase superfamily.</text>
</comment>
<dbReference type="AlphaFoldDB" id="A0A413YVQ5"/>
<accession>A0A413YVQ5</accession>
<dbReference type="GO" id="GO:0008757">
    <property type="term" value="F:S-adenosylmethionine-dependent methyltransferase activity"/>
    <property type="evidence" value="ECO:0007669"/>
    <property type="project" value="InterPro"/>
</dbReference>
<dbReference type="GO" id="GO:0032259">
    <property type="term" value="P:methylation"/>
    <property type="evidence" value="ECO:0007669"/>
    <property type="project" value="UniProtKB-KW"/>
</dbReference>
<evidence type="ECO:0000256" key="3">
    <source>
        <dbReference type="ARBA" id="ARBA00022679"/>
    </source>
</evidence>
<evidence type="ECO:0000256" key="1">
    <source>
        <dbReference type="ARBA" id="ARBA00008361"/>
    </source>
</evidence>
<gene>
    <name evidence="5" type="ORF">DW858_07265</name>
</gene>
<dbReference type="PANTHER" id="PTHR44942">
    <property type="entry name" value="METHYLTRANSF_11 DOMAIN-CONTAINING PROTEIN"/>
    <property type="match status" value="1"/>
</dbReference>
<dbReference type="InterPro" id="IPR029063">
    <property type="entry name" value="SAM-dependent_MTases_sf"/>
</dbReference>
<keyword evidence="2 5" id="KW-0489">Methyltransferase</keyword>
<evidence type="ECO:0000256" key="2">
    <source>
        <dbReference type="ARBA" id="ARBA00022603"/>
    </source>
</evidence>
<dbReference type="InterPro" id="IPR051052">
    <property type="entry name" value="Diverse_substrate_MTase"/>
</dbReference>